<accession>A0A0G4H0A4</accession>
<evidence type="ECO:0000256" key="2">
    <source>
        <dbReference type="ARBA" id="ARBA00022771"/>
    </source>
</evidence>
<dbReference type="GO" id="GO:0008270">
    <property type="term" value="F:zinc ion binding"/>
    <property type="evidence" value="ECO:0007669"/>
    <property type="project" value="UniProtKB-KW"/>
</dbReference>
<dbReference type="GO" id="GO:0003824">
    <property type="term" value="F:catalytic activity"/>
    <property type="evidence" value="ECO:0007669"/>
    <property type="project" value="InterPro"/>
</dbReference>
<feature type="domain" description="RanBP2-type" evidence="5">
    <location>
        <begin position="267"/>
        <end position="296"/>
    </location>
</feature>
<dbReference type="SUPFAM" id="SSF90209">
    <property type="entry name" value="Ran binding protein zinc finger-like"/>
    <property type="match status" value="1"/>
</dbReference>
<sequence>MVWAVEVRGHRSFGTSPLSLQRGVPFFFSPLGAEKSPAPSLIPRQPRRNFSLTPPPHWSMEKKYFCKRTVASMRAEDPIRKLVEHMKVLRDRFLKGDTDPFWWHKSGQRVLAVLMLKQTKADGQTELSFVKGVNVEVSLPTGTNCAERAAFNNAVTDRPDLKREEFLAVAVLALRRESDHEKGGAGAGDGNSEDSTLALSTLTTASEADEDINPLFPCGVCQEWIRKIQKESPDFKVIAFDSVDCQAIIEAYPRVYHEELAGVPPDMVNEWRCKVCGHMNAPVAATCFMCGSEVTPLFPPLKSKIRDLGVKRKKRIRWRMLQIIAEMGKKREWVSEAALRAHPLIAAQPEGAKFNLDGMLLGILRSMGQALGYLEEKSAGGERLFRLTEQGRAFLESSSERYWLTDTR</sequence>
<protein>
    <recommendedName>
        <fullName evidence="5">RanBP2-type domain-containing protein</fullName>
    </recommendedName>
</protein>
<evidence type="ECO:0000256" key="1">
    <source>
        <dbReference type="ARBA" id="ARBA00022723"/>
    </source>
</evidence>
<dbReference type="InterPro" id="IPR001876">
    <property type="entry name" value="Znf_RanBP2"/>
</dbReference>
<keyword evidence="3" id="KW-0862">Zinc</keyword>
<dbReference type="AlphaFoldDB" id="A0A0G4H0A4"/>
<evidence type="ECO:0000256" key="3">
    <source>
        <dbReference type="ARBA" id="ARBA00022833"/>
    </source>
</evidence>
<evidence type="ECO:0000259" key="5">
    <source>
        <dbReference type="PROSITE" id="PS50199"/>
    </source>
</evidence>
<dbReference type="SUPFAM" id="SSF53927">
    <property type="entry name" value="Cytidine deaminase-like"/>
    <property type="match status" value="1"/>
</dbReference>
<dbReference type="VEuPathDB" id="CryptoDB:Cvel_5494"/>
<gene>
    <name evidence="6" type="ORF">Cvel_5494</name>
</gene>
<dbReference type="PROSITE" id="PS01358">
    <property type="entry name" value="ZF_RANBP2_1"/>
    <property type="match status" value="1"/>
</dbReference>
<keyword evidence="2 4" id="KW-0863">Zinc-finger</keyword>
<proteinExistence type="predicted"/>
<dbReference type="Gene3D" id="3.40.140.10">
    <property type="entry name" value="Cytidine Deaminase, domain 2"/>
    <property type="match status" value="1"/>
</dbReference>
<dbReference type="InterPro" id="IPR032723">
    <property type="entry name" value="Deaminase_LmjF365940"/>
</dbReference>
<dbReference type="InterPro" id="IPR036443">
    <property type="entry name" value="Znf_RanBP2_sf"/>
</dbReference>
<dbReference type="Pfam" id="PF14421">
    <property type="entry name" value="LmjF365940-deam"/>
    <property type="match status" value="1"/>
</dbReference>
<dbReference type="SMART" id="SM00547">
    <property type="entry name" value="ZnF_RBZ"/>
    <property type="match status" value="1"/>
</dbReference>
<evidence type="ECO:0000313" key="6">
    <source>
        <dbReference type="EMBL" id="CEM36941.1"/>
    </source>
</evidence>
<dbReference type="InterPro" id="IPR016193">
    <property type="entry name" value="Cytidine_deaminase-like"/>
</dbReference>
<reference evidence="6" key="1">
    <citation type="submission" date="2014-11" db="EMBL/GenBank/DDBJ databases">
        <authorList>
            <person name="Otto D Thomas"/>
            <person name="Naeem Raeece"/>
        </authorList>
    </citation>
    <scope>NUCLEOTIDE SEQUENCE</scope>
</reference>
<evidence type="ECO:0000256" key="4">
    <source>
        <dbReference type="PROSITE-ProRule" id="PRU00322"/>
    </source>
</evidence>
<organism evidence="6">
    <name type="scientific">Chromera velia CCMP2878</name>
    <dbReference type="NCBI Taxonomy" id="1169474"/>
    <lineage>
        <taxon>Eukaryota</taxon>
        <taxon>Sar</taxon>
        <taxon>Alveolata</taxon>
        <taxon>Colpodellida</taxon>
        <taxon>Chromeraceae</taxon>
        <taxon>Chromera</taxon>
    </lineage>
</organism>
<dbReference type="PhylomeDB" id="A0A0G4H0A4"/>
<dbReference type="PROSITE" id="PS50199">
    <property type="entry name" value="ZF_RANBP2_2"/>
    <property type="match status" value="1"/>
</dbReference>
<name>A0A0G4H0A4_9ALVE</name>
<keyword evidence="1" id="KW-0479">Metal-binding</keyword>
<dbReference type="EMBL" id="CDMZ01001743">
    <property type="protein sequence ID" value="CEM36941.1"/>
    <property type="molecule type" value="Genomic_DNA"/>
</dbReference>